<dbReference type="EMBL" id="QLMC01000001">
    <property type="protein sequence ID" value="RAK02859.1"/>
    <property type="molecule type" value="Genomic_DNA"/>
</dbReference>
<evidence type="ECO:0000313" key="2">
    <source>
        <dbReference type="Proteomes" id="UP000248790"/>
    </source>
</evidence>
<sequence>MVLYNLSRNGQGMYNYGQGRTSGTSWQKSRGNGILPDGFGLPVFLL</sequence>
<comment type="caution">
    <text evidence="1">The sequence shown here is derived from an EMBL/GenBank/DDBJ whole genome shotgun (WGS) entry which is preliminary data.</text>
</comment>
<dbReference type="RefSeq" id="WP_170139301.1">
    <property type="nucleotide sequence ID" value="NZ_QLMC01000001.1"/>
</dbReference>
<gene>
    <name evidence="1" type="ORF">LX87_00980</name>
</gene>
<reference evidence="1 2" key="1">
    <citation type="submission" date="2018-06" db="EMBL/GenBank/DDBJ databases">
        <title>Genomic Encyclopedia of Archaeal and Bacterial Type Strains, Phase II (KMG-II): from individual species to whole genera.</title>
        <authorList>
            <person name="Goeker M."/>
        </authorList>
    </citation>
    <scope>NUCLEOTIDE SEQUENCE [LARGE SCALE GENOMIC DNA]</scope>
    <source>
        <strain evidence="1 2">DSM 21851</strain>
    </source>
</reference>
<evidence type="ECO:0000313" key="1">
    <source>
        <dbReference type="EMBL" id="RAK02859.1"/>
    </source>
</evidence>
<name>A0A327X847_LARAB</name>
<proteinExistence type="predicted"/>
<dbReference type="Proteomes" id="UP000248790">
    <property type="component" value="Unassembled WGS sequence"/>
</dbReference>
<protein>
    <submittedName>
        <fullName evidence="1">Uncharacterized protein</fullName>
    </submittedName>
</protein>
<dbReference type="AlphaFoldDB" id="A0A327X847"/>
<organism evidence="1 2">
    <name type="scientific">Larkinella arboricola</name>
    <dbReference type="NCBI Taxonomy" id="643671"/>
    <lineage>
        <taxon>Bacteria</taxon>
        <taxon>Pseudomonadati</taxon>
        <taxon>Bacteroidota</taxon>
        <taxon>Cytophagia</taxon>
        <taxon>Cytophagales</taxon>
        <taxon>Spirosomataceae</taxon>
        <taxon>Larkinella</taxon>
    </lineage>
</organism>
<keyword evidence="2" id="KW-1185">Reference proteome</keyword>
<accession>A0A327X847</accession>